<organism evidence="3 4">
    <name type="scientific">Mycolicibacterium gadium</name>
    <name type="common">Mycobacterium gadium</name>
    <dbReference type="NCBI Taxonomy" id="1794"/>
    <lineage>
        <taxon>Bacteria</taxon>
        <taxon>Bacillati</taxon>
        <taxon>Actinomycetota</taxon>
        <taxon>Actinomycetes</taxon>
        <taxon>Mycobacteriales</taxon>
        <taxon>Mycobacteriaceae</taxon>
        <taxon>Mycolicibacterium</taxon>
    </lineage>
</organism>
<feature type="signal peptide" evidence="2">
    <location>
        <begin position="1"/>
        <end position="26"/>
    </location>
</feature>
<dbReference type="KEGG" id="mgad:MGAD_03080"/>
<accession>A0A7I7WHN8</accession>
<proteinExistence type="predicted"/>
<evidence type="ECO:0000313" key="4">
    <source>
        <dbReference type="Proteomes" id="UP000466187"/>
    </source>
</evidence>
<dbReference type="EMBL" id="AP022608">
    <property type="protein sequence ID" value="BBZ15973.1"/>
    <property type="molecule type" value="Genomic_DNA"/>
</dbReference>
<evidence type="ECO:0000313" key="3">
    <source>
        <dbReference type="EMBL" id="BBZ15973.1"/>
    </source>
</evidence>
<dbReference type="AlphaFoldDB" id="A0A7I7WHN8"/>
<feature type="region of interest" description="Disordered" evidence="1">
    <location>
        <begin position="80"/>
        <end position="102"/>
    </location>
</feature>
<sequence>MRRRRSHCDGFAVAAAAFGLAAGAVANTGLALADHPQPAPHTVRLVPPSAAVYSKGEIEAAGGATCTAWDQAARALASAGKLRATTAEPDGSSPEARRARTDEKRVGMTSIAFLRSKVEPAAPPAVLAPVKSWMATQIDRLHSVNMRDWEAANDAADRANALVATIVSECGLR</sequence>
<reference evidence="3 4" key="1">
    <citation type="journal article" date="2019" name="Emerg. Microbes Infect.">
        <title>Comprehensive subspecies identification of 175 nontuberculous mycobacteria species based on 7547 genomic profiles.</title>
        <authorList>
            <person name="Matsumoto Y."/>
            <person name="Kinjo T."/>
            <person name="Motooka D."/>
            <person name="Nabeya D."/>
            <person name="Jung N."/>
            <person name="Uechi K."/>
            <person name="Horii T."/>
            <person name="Iida T."/>
            <person name="Fujita J."/>
            <person name="Nakamura S."/>
        </authorList>
    </citation>
    <scope>NUCLEOTIDE SEQUENCE [LARGE SCALE GENOMIC DNA]</scope>
    <source>
        <strain evidence="3 4">JCM 12688</strain>
    </source>
</reference>
<dbReference type="Proteomes" id="UP000466187">
    <property type="component" value="Chromosome"/>
</dbReference>
<gene>
    <name evidence="3" type="ORF">MGAD_03080</name>
</gene>
<evidence type="ECO:0000256" key="2">
    <source>
        <dbReference type="SAM" id="SignalP"/>
    </source>
</evidence>
<feature type="chain" id="PRO_5039431197" evidence="2">
    <location>
        <begin position="27"/>
        <end position="173"/>
    </location>
</feature>
<protein>
    <submittedName>
        <fullName evidence="3">Uncharacterized protein</fullName>
    </submittedName>
</protein>
<evidence type="ECO:0000256" key="1">
    <source>
        <dbReference type="SAM" id="MobiDB-lite"/>
    </source>
</evidence>
<name>A0A7I7WHN8_MYCGU</name>
<keyword evidence="2" id="KW-0732">Signal</keyword>